<evidence type="ECO:0000313" key="10">
    <source>
        <dbReference type="EMBL" id="RQH09072.1"/>
    </source>
</evidence>
<name>A0A3N6NIZ3_9BURK</name>
<comment type="caution">
    <text evidence="10">The sequence shown here is derived from an EMBL/GenBank/DDBJ whole genome shotgun (WGS) entry which is preliminary data.</text>
</comment>
<proteinExistence type="inferred from homology"/>
<dbReference type="Gene3D" id="2.60.120.260">
    <property type="entry name" value="Galactose-binding domain-like"/>
    <property type="match status" value="2"/>
</dbReference>
<dbReference type="OrthoDB" id="9813184at2"/>
<evidence type="ECO:0000256" key="4">
    <source>
        <dbReference type="PIRSR" id="PIRSR006336-1"/>
    </source>
</evidence>
<dbReference type="EMBL" id="RQIS01000002">
    <property type="protein sequence ID" value="RQH09072.1"/>
    <property type="molecule type" value="Genomic_DNA"/>
</dbReference>
<dbReference type="Gene3D" id="3.20.20.80">
    <property type="entry name" value="Glycosidases"/>
    <property type="match status" value="1"/>
</dbReference>
<keyword evidence="2 5" id="KW-0378">Hydrolase</keyword>
<dbReference type="PROSITE" id="PS01182">
    <property type="entry name" value="GLYCOSYL_HYDROL_F35"/>
    <property type="match status" value="1"/>
</dbReference>
<evidence type="ECO:0000256" key="1">
    <source>
        <dbReference type="ARBA" id="ARBA00009809"/>
    </source>
</evidence>
<dbReference type="PIRSF" id="PIRSF006336">
    <property type="entry name" value="B-gal"/>
    <property type="match status" value="1"/>
</dbReference>
<protein>
    <recommendedName>
        <fullName evidence="5">Beta-galactosidase</fullName>
        <ecNumber evidence="5">3.2.1.23</ecNumber>
    </recommendedName>
</protein>
<dbReference type="RefSeq" id="WP_124149772.1">
    <property type="nucleotide sequence ID" value="NZ_RQIS01000002.1"/>
</dbReference>
<dbReference type="InterPro" id="IPR048913">
    <property type="entry name" value="BetaGal_gal-bd"/>
</dbReference>
<feature type="domain" description="Beta-galactosidase galactose-binding" evidence="9">
    <location>
        <begin position="577"/>
        <end position="633"/>
    </location>
</feature>
<organism evidence="10 11">
    <name type="scientific">Paraburkholderia dinghuensis</name>
    <dbReference type="NCBI Taxonomy" id="2305225"/>
    <lineage>
        <taxon>Bacteria</taxon>
        <taxon>Pseudomonadati</taxon>
        <taxon>Pseudomonadota</taxon>
        <taxon>Betaproteobacteria</taxon>
        <taxon>Burkholderiales</taxon>
        <taxon>Burkholderiaceae</taxon>
        <taxon>Paraburkholderia</taxon>
    </lineage>
</organism>
<evidence type="ECO:0000256" key="2">
    <source>
        <dbReference type="ARBA" id="ARBA00022801"/>
    </source>
</evidence>
<evidence type="ECO:0000256" key="3">
    <source>
        <dbReference type="ARBA" id="ARBA00023295"/>
    </source>
</evidence>
<dbReference type="EC" id="3.2.1.23" evidence="5"/>
<feature type="domain" description="Beta-galactosidase 1-like first all-beta" evidence="8">
    <location>
        <begin position="421"/>
        <end position="549"/>
    </location>
</feature>
<dbReference type="InterPro" id="IPR017853">
    <property type="entry name" value="GH"/>
</dbReference>
<evidence type="ECO:0000259" key="8">
    <source>
        <dbReference type="Pfam" id="PF21317"/>
    </source>
</evidence>
<comment type="similarity">
    <text evidence="1 6">Belongs to the glycosyl hydrolase 35 family.</text>
</comment>
<evidence type="ECO:0000256" key="6">
    <source>
        <dbReference type="RuleBase" id="RU003679"/>
    </source>
</evidence>
<dbReference type="InterPro" id="IPR008979">
    <property type="entry name" value="Galactose-bd-like_sf"/>
</dbReference>
<reference evidence="10 11" key="1">
    <citation type="submission" date="2018-11" db="EMBL/GenBank/DDBJ databases">
        <title>Paraburkholderia sp. DHOA04, isolated from soil.</title>
        <authorList>
            <person name="Gao Z.-H."/>
            <person name="Qiu L.-H."/>
            <person name="Fu J.-C."/>
        </authorList>
    </citation>
    <scope>NUCLEOTIDE SEQUENCE [LARGE SCALE GENOMIC DNA]</scope>
    <source>
        <strain evidence="10 11">DHOA04</strain>
    </source>
</reference>
<dbReference type="GO" id="GO:0004565">
    <property type="term" value="F:beta-galactosidase activity"/>
    <property type="evidence" value="ECO:0007669"/>
    <property type="project" value="UniProtKB-EC"/>
</dbReference>
<evidence type="ECO:0000256" key="5">
    <source>
        <dbReference type="RuleBase" id="RU000675"/>
    </source>
</evidence>
<dbReference type="GO" id="GO:0005975">
    <property type="term" value="P:carbohydrate metabolic process"/>
    <property type="evidence" value="ECO:0007669"/>
    <property type="project" value="InterPro"/>
</dbReference>
<feature type="active site" description="Nucleophile" evidence="4">
    <location>
        <position position="278"/>
    </location>
</feature>
<dbReference type="AlphaFoldDB" id="A0A3N6NIZ3"/>
<feature type="active site" description="Proton donor" evidence="4">
    <location>
        <position position="204"/>
    </location>
</feature>
<dbReference type="InterPro" id="IPR048912">
    <property type="entry name" value="BetaGal1-like_ABD1"/>
</dbReference>
<evidence type="ECO:0000259" key="9">
    <source>
        <dbReference type="Pfam" id="PF21467"/>
    </source>
</evidence>
<dbReference type="InterPro" id="IPR001944">
    <property type="entry name" value="Glycoside_Hdrlase_35"/>
</dbReference>
<gene>
    <name evidence="10" type="ORF">D1Y85_04200</name>
</gene>
<evidence type="ECO:0000313" key="11">
    <source>
        <dbReference type="Proteomes" id="UP000272778"/>
    </source>
</evidence>
<keyword evidence="11" id="KW-1185">Reference proteome</keyword>
<dbReference type="InterPro" id="IPR026283">
    <property type="entry name" value="B-gal_1-like"/>
</dbReference>
<dbReference type="InterPro" id="IPR019801">
    <property type="entry name" value="Glyco_hydro_35_CS"/>
</dbReference>
<dbReference type="PANTHER" id="PTHR23421">
    <property type="entry name" value="BETA-GALACTOSIDASE RELATED"/>
    <property type="match status" value="1"/>
</dbReference>
<comment type="catalytic activity">
    <reaction evidence="5">
        <text>Hydrolysis of terminal non-reducing beta-D-galactose residues in beta-D-galactosides.</text>
        <dbReference type="EC" id="3.2.1.23"/>
    </reaction>
</comment>
<dbReference type="SUPFAM" id="SSF49785">
    <property type="entry name" value="Galactose-binding domain-like"/>
    <property type="match status" value="1"/>
</dbReference>
<keyword evidence="3 5" id="KW-0326">Glycosidase</keyword>
<dbReference type="Pfam" id="PF21467">
    <property type="entry name" value="BetaGal_gal-bd"/>
    <property type="match status" value="1"/>
</dbReference>
<dbReference type="SUPFAM" id="SSF51445">
    <property type="entry name" value="(Trans)glycosidases"/>
    <property type="match status" value="1"/>
</dbReference>
<evidence type="ECO:0000259" key="7">
    <source>
        <dbReference type="Pfam" id="PF01301"/>
    </source>
</evidence>
<sequence>MKHVFVKGLQGVARLAGIAPVRRGPGASVEIPHGATESARPAVFSYSGNGKDFLLHGQPIQIRSGELHPARIPRAYWQHRIRMAKAMGMNTIALYVMWNYHEARPGECDFHSENRDIAAFIRLCHEEGMWVLLRPGPYVCAEWDLGGLPPWLLAVPDIRLRTNSTTDPRYMAAVGRYIAALALQVAPLMAANGGPVLMIQIENEFGSYGCNPAYLDELCALWRDNGIDAPFYTEDGLAQLRQNRSNVPGGAIALSNGDANQIRLARRAYRDVPVMAGEVYPGWLTHWGDSVMQGAAYDLSATLHAFMREKLSFNLYVIHGGTSFGYYAGANIDPQTRDYQPDITSYDYSAPITEQGVATPKFHAYRHIIGSWLPPETPLAGIPEPLPTLARSGHEALQPIRCASLWNDLPEPLPLHQTIDPLPFEHYGQSYGFVLYRKRLEGYKGGRLTIDAVHDYATVFVGERYVGGFSRARVQPSYAEPLRLVCGTSLELPPAGPDQEEAVLLEILVEGMGRVNYGTDLSDRKGIIGSVMLHDPEGNPQVLTGWEITLLPMETDYIARLSRAAASAARSEKAGWFYRAPLELDFTADTYLDMQHWTKGLVWVNGHALGRYWRIGPQQRLFCPAPWLKRGENVITIFDLHQSEAMPIALERTLI</sequence>
<dbReference type="Proteomes" id="UP000272778">
    <property type="component" value="Unassembled WGS sequence"/>
</dbReference>
<dbReference type="Pfam" id="PF01301">
    <property type="entry name" value="Glyco_hydro_35"/>
    <property type="match status" value="1"/>
</dbReference>
<dbReference type="Pfam" id="PF21317">
    <property type="entry name" value="BetaGal_ABD_1"/>
    <property type="match status" value="1"/>
</dbReference>
<feature type="domain" description="Glycoside hydrolase 35 catalytic" evidence="7">
    <location>
        <begin position="53"/>
        <end position="369"/>
    </location>
</feature>
<dbReference type="PRINTS" id="PR00742">
    <property type="entry name" value="GLHYDRLASE35"/>
</dbReference>
<accession>A0A3N6NIZ3</accession>
<dbReference type="InterPro" id="IPR031330">
    <property type="entry name" value="Gly_Hdrlase_35_cat"/>
</dbReference>